<dbReference type="GO" id="GO:0004534">
    <property type="term" value="F:5'-3' RNA exonuclease activity"/>
    <property type="evidence" value="ECO:0007669"/>
    <property type="project" value="TreeGrafter"/>
</dbReference>
<evidence type="ECO:0000313" key="2">
    <source>
        <dbReference type="EMBL" id="PTL59934.1"/>
    </source>
</evidence>
<dbReference type="InterPro" id="IPR052018">
    <property type="entry name" value="PHP_domain"/>
</dbReference>
<dbReference type="OrthoDB" id="9804333at2"/>
<reference evidence="2 3" key="1">
    <citation type="submission" date="2018-03" db="EMBL/GenBank/DDBJ databases">
        <title>Aquarubrobacter algicola gen. nov., sp. nov., a novel actinobacterium isolated from shallow eutrophic lake during the end of cyanobacterial harmful algal blooms.</title>
        <authorList>
            <person name="Chun S.J."/>
        </authorList>
    </citation>
    <scope>NUCLEOTIDE SEQUENCE [LARGE SCALE GENOMIC DNA]</scope>
    <source>
        <strain evidence="2 3">Seoho-28</strain>
    </source>
</reference>
<dbReference type="SUPFAM" id="SSF89550">
    <property type="entry name" value="PHP domain-like"/>
    <property type="match status" value="1"/>
</dbReference>
<dbReference type="EMBL" id="PYYB01000001">
    <property type="protein sequence ID" value="PTL59934.1"/>
    <property type="molecule type" value="Genomic_DNA"/>
</dbReference>
<evidence type="ECO:0000313" key="3">
    <source>
        <dbReference type="Proteomes" id="UP000240739"/>
    </source>
</evidence>
<dbReference type="Gene3D" id="3.20.20.140">
    <property type="entry name" value="Metal-dependent hydrolases"/>
    <property type="match status" value="1"/>
</dbReference>
<proteinExistence type="predicted"/>
<dbReference type="InterPro" id="IPR003141">
    <property type="entry name" value="Pol/His_phosphatase_N"/>
</dbReference>
<protein>
    <submittedName>
        <fullName evidence="2">PHP domain-containing protein</fullName>
    </submittedName>
</protein>
<dbReference type="PANTHER" id="PTHR42924">
    <property type="entry name" value="EXONUCLEASE"/>
    <property type="match status" value="1"/>
</dbReference>
<dbReference type="SMART" id="SM00481">
    <property type="entry name" value="POLIIIAc"/>
    <property type="match status" value="1"/>
</dbReference>
<dbReference type="Gene3D" id="1.10.150.650">
    <property type="match status" value="1"/>
</dbReference>
<dbReference type="AlphaFoldDB" id="A0A2T4UL06"/>
<comment type="caution">
    <text evidence="2">The sequence shown here is derived from an EMBL/GenBank/DDBJ whole genome shotgun (WGS) entry which is preliminary data.</text>
</comment>
<keyword evidence="3" id="KW-1185">Reference proteome</keyword>
<feature type="domain" description="Polymerase/histidinol phosphatase N-terminal" evidence="1">
    <location>
        <begin position="11"/>
        <end position="76"/>
    </location>
</feature>
<accession>A0A2T4UL06</accession>
<dbReference type="RefSeq" id="WP_107568578.1">
    <property type="nucleotide sequence ID" value="NZ_PYYB01000001.1"/>
</dbReference>
<gene>
    <name evidence="2" type="ORF">C7Y72_09890</name>
</gene>
<dbReference type="InterPro" id="IPR016195">
    <property type="entry name" value="Pol/histidinol_Pase-like"/>
</dbReference>
<dbReference type="Proteomes" id="UP000240739">
    <property type="component" value="Unassembled WGS sequence"/>
</dbReference>
<dbReference type="InterPro" id="IPR004013">
    <property type="entry name" value="PHP_dom"/>
</dbReference>
<sequence>MAVPPPEAPTFDLQSHSTCSDGALPPREVVARAAAAGVELLALSDHDTVEGVDEAIAAGREHGVRIVPAVEISVLDGEHDDLHMLAYCVDHHSPRLLEVLGLCRADRGTRAARMADALEQEGLIVDRTELAARRAAGGAVGRPHLARAVASHPGNAKRLAAEGLARPGDTVMQIADAVLVRYLIPGGAAFRPRAAPTVEGCIEIIHEAGGLAVWAHPFWDLSDPDEVLGAIDRFAAAGLDGVEAFYVTHTPEQTRLIVDHCAGLDLLTTGSADFHGPDHARFHTFRAFGLHGRAPRLGPIGEIPPVRP</sequence>
<dbReference type="PANTHER" id="PTHR42924:SF3">
    <property type="entry name" value="POLYMERASE_HISTIDINOL PHOSPHATASE N-TERMINAL DOMAIN-CONTAINING PROTEIN"/>
    <property type="match status" value="1"/>
</dbReference>
<dbReference type="Pfam" id="PF02811">
    <property type="entry name" value="PHP"/>
    <property type="match status" value="1"/>
</dbReference>
<dbReference type="GO" id="GO:0035312">
    <property type="term" value="F:5'-3' DNA exonuclease activity"/>
    <property type="evidence" value="ECO:0007669"/>
    <property type="project" value="TreeGrafter"/>
</dbReference>
<dbReference type="CDD" id="cd07438">
    <property type="entry name" value="PHP_HisPPase_AMP"/>
    <property type="match status" value="1"/>
</dbReference>
<evidence type="ECO:0000259" key="1">
    <source>
        <dbReference type="SMART" id="SM00481"/>
    </source>
</evidence>
<name>A0A2T4UL06_9ACTN</name>
<organism evidence="2 3">
    <name type="scientific">Paraconexibacter algicola</name>
    <dbReference type="NCBI Taxonomy" id="2133960"/>
    <lineage>
        <taxon>Bacteria</taxon>
        <taxon>Bacillati</taxon>
        <taxon>Actinomycetota</taxon>
        <taxon>Thermoleophilia</taxon>
        <taxon>Solirubrobacterales</taxon>
        <taxon>Paraconexibacteraceae</taxon>
        <taxon>Paraconexibacter</taxon>
    </lineage>
</organism>